<dbReference type="PANTHER" id="PTHR10900">
    <property type="entry name" value="PERIOSTIN-RELATED"/>
    <property type="match status" value="1"/>
</dbReference>
<feature type="chain" id="PRO_5045194852" description="FAS1 domain-containing protein" evidence="2">
    <location>
        <begin position="29"/>
        <end position="215"/>
    </location>
</feature>
<keyword evidence="5" id="KW-1185">Reference proteome</keyword>
<dbReference type="Gene3D" id="2.30.180.10">
    <property type="entry name" value="FAS1 domain"/>
    <property type="match status" value="1"/>
</dbReference>
<dbReference type="EMBL" id="BAAAFR010000001">
    <property type="protein sequence ID" value="GAA0309958.1"/>
    <property type="molecule type" value="Genomic_DNA"/>
</dbReference>
<keyword evidence="2" id="KW-0732">Signal</keyword>
<gene>
    <name evidence="4" type="ORF">GCM10009129_03950</name>
</gene>
<feature type="signal peptide" evidence="2">
    <location>
        <begin position="1"/>
        <end position="28"/>
    </location>
</feature>
<dbReference type="Pfam" id="PF02469">
    <property type="entry name" value="Fasciclin"/>
    <property type="match status" value="1"/>
</dbReference>
<dbReference type="InterPro" id="IPR036378">
    <property type="entry name" value="FAS1_dom_sf"/>
</dbReference>
<evidence type="ECO:0000313" key="4">
    <source>
        <dbReference type="EMBL" id="GAA0309958.1"/>
    </source>
</evidence>
<dbReference type="RefSeq" id="WP_201504078.1">
    <property type="nucleotide sequence ID" value="NZ_BAAAFR010000001.1"/>
</dbReference>
<dbReference type="SUPFAM" id="SSF82153">
    <property type="entry name" value="FAS1 domain"/>
    <property type="match status" value="1"/>
</dbReference>
<dbReference type="InterPro" id="IPR000782">
    <property type="entry name" value="FAS1_domain"/>
</dbReference>
<dbReference type="SMART" id="SM00554">
    <property type="entry name" value="FAS1"/>
    <property type="match status" value="1"/>
</dbReference>
<name>A0ABN0VLD9_9GAMM</name>
<feature type="domain" description="FAS1" evidence="3">
    <location>
        <begin position="77"/>
        <end position="212"/>
    </location>
</feature>
<organism evidence="4 5">
    <name type="scientific">Psychrobacter aestuarii</name>
    <dbReference type="NCBI Taxonomy" id="556327"/>
    <lineage>
        <taxon>Bacteria</taxon>
        <taxon>Pseudomonadati</taxon>
        <taxon>Pseudomonadota</taxon>
        <taxon>Gammaproteobacteria</taxon>
        <taxon>Moraxellales</taxon>
        <taxon>Moraxellaceae</taxon>
        <taxon>Psychrobacter</taxon>
    </lineage>
</organism>
<evidence type="ECO:0000313" key="5">
    <source>
        <dbReference type="Proteomes" id="UP001501787"/>
    </source>
</evidence>
<dbReference type="PANTHER" id="PTHR10900:SF77">
    <property type="entry name" value="FI19380P1"/>
    <property type="match status" value="1"/>
</dbReference>
<feature type="region of interest" description="Disordered" evidence="1">
    <location>
        <begin position="25"/>
        <end position="50"/>
    </location>
</feature>
<comment type="caution">
    <text evidence="4">The sequence shown here is derived from an EMBL/GenBank/DDBJ whole genome shotgun (WGS) entry which is preliminary data.</text>
</comment>
<sequence length="215" mass="22640">MFNLKTTLLPLAVAMTLPLAACSNNDTAETETPAETEAPMTADQEMTPETEMPAETMPEADASAMPADDMAADGMATQSIGEMAAANENLTVLTAALKAAGLDTMLMESGEYTVFAPTDEAFNKLLTDMGKTKEELLADTETLKKVLPYHVVGKVVKAADIPYGQDIETENGGTISISEDNTITDASGNKAKIVGTDMMATNGVVHTIDTVLMPK</sequence>
<dbReference type="PROSITE" id="PS50213">
    <property type="entry name" value="FAS1"/>
    <property type="match status" value="1"/>
</dbReference>
<evidence type="ECO:0000256" key="2">
    <source>
        <dbReference type="SAM" id="SignalP"/>
    </source>
</evidence>
<dbReference type="Proteomes" id="UP001501787">
    <property type="component" value="Unassembled WGS sequence"/>
</dbReference>
<evidence type="ECO:0000256" key="1">
    <source>
        <dbReference type="SAM" id="MobiDB-lite"/>
    </source>
</evidence>
<reference evidence="4 5" key="1">
    <citation type="journal article" date="2019" name="Int. J. Syst. Evol. Microbiol.">
        <title>The Global Catalogue of Microorganisms (GCM) 10K type strain sequencing project: providing services to taxonomists for standard genome sequencing and annotation.</title>
        <authorList>
            <consortium name="The Broad Institute Genomics Platform"/>
            <consortium name="The Broad Institute Genome Sequencing Center for Infectious Disease"/>
            <person name="Wu L."/>
            <person name="Ma J."/>
        </authorList>
    </citation>
    <scope>NUCLEOTIDE SEQUENCE [LARGE SCALE GENOMIC DNA]</scope>
    <source>
        <strain evidence="4 5">JCM 16343</strain>
    </source>
</reference>
<feature type="compositionally biased region" description="Low complexity" evidence="1">
    <location>
        <begin position="35"/>
        <end position="50"/>
    </location>
</feature>
<dbReference type="InterPro" id="IPR050904">
    <property type="entry name" value="Adhesion/Biosynth-related"/>
</dbReference>
<protein>
    <recommendedName>
        <fullName evidence="3">FAS1 domain-containing protein</fullName>
    </recommendedName>
</protein>
<proteinExistence type="predicted"/>
<evidence type="ECO:0000259" key="3">
    <source>
        <dbReference type="PROSITE" id="PS50213"/>
    </source>
</evidence>
<accession>A0ABN0VLD9</accession>